<keyword evidence="2" id="KW-0677">Repeat</keyword>
<dbReference type="Pfam" id="PF08450">
    <property type="entry name" value="SGL"/>
    <property type="match status" value="1"/>
</dbReference>
<organism evidence="10 11">
    <name type="scientific">Phyllotreta striolata</name>
    <name type="common">Striped flea beetle</name>
    <name type="synonym">Crioceris striolata</name>
    <dbReference type="NCBI Taxonomy" id="444603"/>
    <lineage>
        <taxon>Eukaryota</taxon>
        <taxon>Metazoa</taxon>
        <taxon>Ecdysozoa</taxon>
        <taxon>Arthropoda</taxon>
        <taxon>Hexapoda</taxon>
        <taxon>Insecta</taxon>
        <taxon>Pterygota</taxon>
        <taxon>Neoptera</taxon>
        <taxon>Endopterygota</taxon>
        <taxon>Coleoptera</taxon>
        <taxon>Polyphaga</taxon>
        <taxon>Cucujiformia</taxon>
        <taxon>Chrysomeloidea</taxon>
        <taxon>Chrysomelidae</taxon>
        <taxon>Galerucinae</taxon>
        <taxon>Alticini</taxon>
        <taxon>Phyllotreta</taxon>
    </lineage>
</organism>
<evidence type="ECO:0000256" key="2">
    <source>
        <dbReference type="ARBA" id="ARBA00022737"/>
    </source>
</evidence>
<dbReference type="InterPro" id="IPR018957">
    <property type="entry name" value="Znf_C3HC4_RING-type"/>
</dbReference>
<feature type="domain" description="RING-type" evidence="9">
    <location>
        <begin position="44"/>
        <end position="99"/>
    </location>
</feature>
<evidence type="ECO:0000256" key="7">
    <source>
        <dbReference type="SAM" id="Coils"/>
    </source>
</evidence>
<dbReference type="Proteomes" id="UP001153712">
    <property type="component" value="Chromosome 1"/>
</dbReference>
<evidence type="ECO:0000256" key="6">
    <source>
        <dbReference type="PROSITE-ProRule" id="PRU00504"/>
    </source>
</evidence>
<dbReference type="Gene3D" id="3.30.40.10">
    <property type="entry name" value="Zinc/RING finger domain, C3HC4 (zinc finger)"/>
    <property type="match status" value="1"/>
</dbReference>
<dbReference type="InterPro" id="IPR017907">
    <property type="entry name" value="Znf_RING_CS"/>
</dbReference>
<dbReference type="PANTHER" id="PTHR24104">
    <property type="entry name" value="E3 UBIQUITIN-PROTEIN LIGASE NHLRC1-RELATED"/>
    <property type="match status" value="1"/>
</dbReference>
<dbReference type="SUPFAM" id="SSF101898">
    <property type="entry name" value="NHL repeat"/>
    <property type="match status" value="1"/>
</dbReference>
<proteinExistence type="predicted"/>
<dbReference type="PANTHER" id="PTHR24104:SF25">
    <property type="entry name" value="PROTEIN LIN-41"/>
    <property type="match status" value="1"/>
</dbReference>
<keyword evidence="11" id="KW-1185">Reference proteome</keyword>
<feature type="repeat" description="NHL" evidence="6">
    <location>
        <begin position="436"/>
        <end position="477"/>
    </location>
</feature>
<dbReference type="PROSITE" id="PS51125">
    <property type="entry name" value="NHL"/>
    <property type="match status" value="2"/>
</dbReference>
<dbReference type="SMART" id="SM00184">
    <property type="entry name" value="RING"/>
    <property type="match status" value="1"/>
</dbReference>
<keyword evidence="7" id="KW-0175">Coiled coil</keyword>
<evidence type="ECO:0000256" key="1">
    <source>
        <dbReference type="ARBA" id="ARBA00022723"/>
    </source>
</evidence>
<feature type="repeat" description="NHL" evidence="6">
    <location>
        <begin position="523"/>
        <end position="566"/>
    </location>
</feature>
<keyword evidence="3 5" id="KW-0863">Zinc-finger</keyword>
<protein>
    <recommendedName>
        <fullName evidence="9">RING-type domain-containing protein</fullName>
    </recommendedName>
</protein>
<dbReference type="InterPro" id="IPR013083">
    <property type="entry name" value="Znf_RING/FYVE/PHD"/>
</dbReference>
<evidence type="ECO:0000256" key="5">
    <source>
        <dbReference type="PROSITE-ProRule" id="PRU00175"/>
    </source>
</evidence>
<evidence type="ECO:0000256" key="4">
    <source>
        <dbReference type="ARBA" id="ARBA00022833"/>
    </source>
</evidence>
<dbReference type="Gene3D" id="2.120.10.30">
    <property type="entry name" value="TolB, C-terminal domain"/>
    <property type="match status" value="2"/>
</dbReference>
<keyword evidence="1" id="KW-0479">Metal-binding</keyword>
<dbReference type="EMBL" id="OU900094">
    <property type="protein sequence ID" value="CAG9854620.1"/>
    <property type="molecule type" value="Genomic_DNA"/>
</dbReference>
<dbReference type="GO" id="GO:0005634">
    <property type="term" value="C:nucleus"/>
    <property type="evidence" value="ECO:0007669"/>
    <property type="project" value="UniProtKB-ARBA"/>
</dbReference>
<evidence type="ECO:0000313" key="11">
    <source>
        <dbReference type="Proteomes" id="UP001153712"/>
    </source>
</evidence>
<dbReference type="CDD" id="cd05819">
    <property type="entry name" value="NHL"/>
    <property type="match status" value="1"/>
</dbReference>
<sequence>MSQKKLVKRVNSSKNQYPPASHPKNDNQKIKDNSLVVLEELVQCSVCLEKLKDPRILPCQHSFCFVCLKSLVTAKNLVKVGAQLEMSQNIKAMSCPVCKKEVPLTNGIDSLAELPKNLQAEAILKLLNGETANSSSRNDDFRCVKCQTVSERQKGEHICQHCLQIFCSICWMEHLSELDSNLNMLIKQMEEARSRLEHKGQNFAGRCDQVIDTIKQNIKEKIEKIKQSEERVLLEMDSIKRESNVLRDIIYTRMDELKNKIEVAIKDDKQSKHKISNYMNVHRETAKLFEEIYQYGDARIVFDSDKIKIDQDKEGIYQDINDKDNAVEESVENPFKDVASMVKHYKSRSFVPKLLWSKCPRPEGVNIPPWDPTKIYVAATDTKNILVIDKQKFKLIKKINNPEMLCPTNIAFSKKYEEMFVTDRWKNCVHVFSSDGEYLTNFNEFGLKRPDGIAVGPDDEIIVCDTGNNRILAINSESGEVLYSIGNGKLHIPTSVAVHGDKLIIADTGNNRVKIFNREGDLLQEIGAFGRNKGEFRSAEVVAVDCFGFILVGDAGNARIQVFQPDGKFVRIFGGTEGFEWISGIYVTPELDIICTDKRKRTLRIF</sequence>
<dbReference type="PROSITE" id="PS50089">
    <property type="entry name" value="ZF_RING_2"/>
    <property type="match status" value="1"/>
</dbReference>
<name>A0A9N9XJD3_PHYSR</name>
<gene>
    <name evidence="10" type="ORF">PHYEVI_LOCUS1081</name>
</gene>
<feature type="coiled-coil region" evidence="7">
    <location>
        <begin position="175"/>
        <end position="242"/>
    </location>
</feature>
<dbReference type="InterPro" id="IPR011042">
    <property type="entry name" value="6-blade_b-propeller_TolB-like"/>
</dbReference>
<reference evidence="10" key="1">
    <citation type="submission" date="2022-01" db="EMBL/GenBank/DDBJ databases">
        <authorList>
            <person name="King R."/>
        </authorList>
    </citation>
    <scope>NUCLEOTIDE SEQUENCE</scope>
</reference>
<dbReference type="InterPro" id="IPR001258">
    <property type="entry name" value="NHL_repeat"/>
</dbReference>
<dbReference type="GO" id="GO:0008270">
    <property type="term" value="F:zinc ion binding"/>
    <property type="evidence" value="ECO:0007669"/>
    <property type="project" value="UniProtKB-KW"/>
</dbReference>
<dbReference type="InterPro" id="IPR001841">
    <property type="entry name" value="Znf_RING"/>
</dbReference>
<accession>A0A9N9XJD3</accession>
<dbReference type="PROSITE" id="PS00518">
    <property type="entry name" value="ZF_RING_1"/>
    <property type="match status" value="1"/>
</dbReference>
<evidence type="ECO:0000256" key="3">
    <source>
        <dbReference type="ARBA" id="ARBA00022771"/>
    </source>
</evidence>
<evidence type="ECO:0000313" key="10">
    <source>
        <dbReference type="EMBL" id="CAG9854620.1"/>
    </source>
</evidence>
<feature type="region of interest" description="Disordered" evidence="8">
    <location>
        <begin position="1"/>
        <end position="28"/>
    </location>
</feature>
<evidence type="ECO:0000256" key="8">
    <source>
        <dbReference type="SAM" id="MobiDB-lite"/>
    </source>
</evidence>
<dbReference type="SUPFAM" id="SSF57850">
    <property type="entry name" value="RING/U-box"/>
    <property type="match status" value="1"/>
</dbReference>
<evidence type="ECO:0000259" key="9">
    <source>
        <dbReference type="PROSITE" id="PS50089"/>
    </source>
</evidence>
<dbReference type="InterPro" id="IPR050952">
    <property type="entry name" value="TRIM-NHL_E3_ligases"/>
</dbReference>
<dbReference type="Pfam" id="PF00097">
    <property type="entry name" value="zf-C3HC4"/>
    <property type="match status" value="1"/>
</dbReference>
<dbReference type="InterPro" id="IPR013658">
    <property type="entry name" value="SGL"/>
</dbReference>
<keyword evidence="4" id="KW-0862">Zinc</keyword>
<dbReference type="OrthoDB" id="654191at2759"/>
<dbReference type="AlphaFoldDB" id="A0A9N9XJD3"/>